<organism evidence="2">
    <name type="scientific">mine drainage metagenome</name>
    <dbReference type="NCBI Taxonomy" id="410659"/>
    <lineage>
        <taxon>unclassified sequences</taxon>
        <taxon>metagenomes</taxon>
        <taxon>ecological metagenomes</taxon>
    </lineage>
</organism>
<gene>
    <name evidence="2" type="ORF">CARN5_1241</name>
</gene>
<comment type="caution">
    <text evidence="2">The sequence shown here is derived from an EMBL/GenBank/DDBJ whole genome shotgun (WGS) entry which is preliminary data.</text>
</comment>
<sequence>MFFPLTMHPYHKSAAERRIVLCSLPVNAGSIPGPQGIIFMYQGRHRLVELLLTILWAVTTQWLPVAAVAK</sequence>
<proteinExistence type="predicted"/>
<protein>
    <submittedName>
        <fullName evidence="2">Uncharacterized protein</fullName>
    </submittedName>
</protein>
<keyword evidence="1" id="KW-1133">Transmembrane helix</keyword>
<dbReference type="AlphaFoldDB" id="E6QDP5"/>
<accession>E6QDP5</accession>
<evidence type="ECO:0000256" key="1">
    <source>
        <dbReference type="SAM" id="Phobius"/>
    </source>
</evidence>
<keyword evidence="1" id="KW-0812">Transmembrane</keyword>
<reference evidence="2" key="1">
    <citation type="submission" date="2009-10" db="EMBL/GenBank/DDBJ databases">
        <title>Diversity of trophic interactions inside an arsenic-rich microbial ecosystem.</title>
        <authorList>
            <person name="Bertin P.N."/>
            <person name="Heinrich-Salmeron A."/>
            <person name="Pelletier E."/>
            <person name="Goulhen-Chollet F."/>
            <person name="Arsene-Ploetze F."/>
            <person name="Gallien S."/>
            <person name="Calteau A."/>
            <person name="Vallenet D."/>
            <person name="Casiot C."/>
            <person name="Chane-Woon-Ming B."/>
            <person name="Giloteaux L."/>
            <person name="Barakat M."/>
            <person name="Bonnefoy V."/>
            <person name="Bruneel O."/>
            <person name="Chandler M."/>
            <person name="Cleiss J."/>
            <person name="Duran R."/>
            <person name="Elbaz-Poulichet F."/>
            <person name="Fonknechten N."/>
            <person name="Lauga B."/>
            <person name="Mornico D."/>
            <person name="Ortet P."/>
            <person name="Schaeffer C."/>
            <person name="Siguier P."/>
            <person name="Alexander Thil Smith A."/>
            <person name="Van Dorsselaer A."/>
            <person name="Weissenbach J."/>
            <person name="Medigue C."/>
            <person name="Le Paslier D."/>
        </authorList>
    </citation>
    <scope>NUCLEOTIDE SEQUENCE</scope>
</reference>
<feature type="transmembrane region" description="Helical" evidence="1">
    <location>
        <begin position="47"/>
        <end position="69"/>
    </location>
</feature>
<keyword evidence="1" id="KW-0472">Membrane</keyword>
<dbReference type="EMBL" id="CABP01000106">
    <property type="protein sequence ID" value="CBI05321.1"/>
    <property type="molecule type" value="Genomic_DNA"/>
</dbReference>
<evidence type="ECO:0000313" key="2">
    <source>
        <dbReference type="EMBL" id="CBI05321.1"/>
    </source>
</evidence>
<name>E6QDP5_9ZZZZ</name>